<organism evidence="1 2">
    <name type="scientific">Elysia crispata</name>
    <name type="common">lettuce slug</name>
    <dbReference type="NCBI Taxonomy" id="231223"/>
    <lineage>
        <taxon>Eukaryota</taxon>
        <taxon>Metazoa</taxon>
        <taxon>Spiralia</taxon>
        <taxon>Lophotrochozoa</taxon>
        <taxon>Mollusca</taxon>
        <taxon>Gastropoda</taxon>
        <taxon>Heterobranchia</taxon>
        <taxon>Euthyneura</taxon>
        <taxon>Panpulmonata</taxon>
        <taxon>Sacoglossa</taxon>
        <taxon>Placobranchoidea</taxon>
        <taxon>Plakobranchidae</taxon>
        <taxon>Elysia</taxon>
    </lineage>
</organism>
<keyword evidence="2" id="KW-1185">Reference proteome</keyword>
<sequence>MLSCWTFQTACEQTDAGETLSLAMTPERELRKIDTAQCFDTRELRKIETAQCFDTGELRKIDTAQCFDTGELRKIDTAQCFDTGELRKIDTAQGEADGITSLSCEESGSDGANLLDCTVKSATSPQELTSS</sequence>
<reference evidence="1" key="1">
    <citation type="journal article" date="2023" name="G3 (Bethesda)">
        <title>A reference genome for the long-term kleptoplast-retaining sea slug Elysia crispata morphotype clarki.</title>
        <authorList>
            <person name="Eastman K.E."/>
            <person name="Pendleton A.L."/>
            <person name="Shaikh M.A."/>
            <person name="Suttiyut T."/>
            <person name="Ogas R."/>
            <person name="Tomko P."/>
            <person name="Gavelis G."/>
            <person name="Widhalm J.R."/>
            <person name="Wisecaver J.H."/>
        </authorList>
    </citation>
    <scope>NUCLEOTIDE SEQUENCE</scope>
    <source>
        <strain evidence="1">ECLA1</strain>
    </source>
</reference>
<gene>
    <name evidence="1" type="ORF">RRG08_017580</name>
</gene>
<evidence type="ECO:0000313" key="2">
    <source>
        <dbReference type="Proteomes" id="UP001283361"/>
    </source>
</evidence>
<protein>
    <submittedName>
        <fullName evidence="1">Uncharacterized protein</fullName>
    </submittedName>
</protein>
<accession>A0AAE0YD29</accession>
<evidence type="ECO:0000313" key="1">
    <source>
        <dbReference type="EMBL" id="KAK3741451.1"/>
    </source>
</evidence>
<dbReference type="AlphaFoldDB" id="A0AAE0YD29"/>
<dbReference type="EMBL" id="JAWDGP010006426">
    <property type="protein sequence ID" value="KAK3741451.1"/>
    <property type="molecule type" value="Genomic_DNA"/>
</dbReference>
<proteinExistence type="predicted"/>
<name>A0AAE0YD29_9GAST</name>
<dbReference type="Proteomes" id="UP001283361">
    <property type="component" value="Unassembled WGS sequence"/>
</dbReference>
<comment type="caution">
    <text evidence="1">The sequence shown here is derived from an EMBL/GenBank/DDBJ whole genome shotgun (WGS) entry which is preliminary data.</text>
</comment>